<dbReference type="EMBL" id="CVMT01000003">
    <property type="protein sequence ID" value="CRG86861.1"/>
    <property type="molecule type" value="Genomic_DNA"/>
</dbReference>
<dbReference type="AlphaFoldDB" id="A0A0U1LW25"/>
<dbReference type="GO" id="GO:0016491">
    <property type="term" value="F:oxidoreductase activity"/>
    <property type="evidence" value="ECO:0007669"/>
    <property type="project" value="UniProtKB-KW"/>
</dbReference>
<dbReference type="InterPro" id="IPR029479">
    <property type="entry name" value="Nitroreductase"/>
</dbReference>
<protein>
    <recommendedName>
        <fullName evidence="7">Nitroreductase domain-containing protein</fullName>
    </recommendedName>
</protein>
<evidence type="ECO:0000313" key="9">
    <source>
        <dbReference type="Proteomes" id="UP000054383"/>
    </source>
</evidence>
<dbReference type="InterPro" id="IPR000415">
    <property type="entry name" value="Nitroreductase-like"/>
</dbReference>
<dbReference type="SUPFAM" id="SSF55469">
    <property type="entry name" value="FMN-dependent nitroreductase-like"/>
    <property type="match status" value="1"/>
</dbReference>
<dbReference type="GO" id="GO:0005634">
    <property type="term" value="C:nucleus"/>
    <property type="evidence" value="ECO:0007669"/>
    <property type="project" value="UniProtKB-SubCell"/>
</dbReference>
<dbReference type="OMA" id="RFPAWSE"/>
<evidence type="ECO:0000313" key="8">
    <source>
        <dbReference type="EMBL" id="CRG86861.1"/>
    </source>
</evidence>
<evidence type="ECO:0000256" key="5">
    <source>
        <dbReference type="ARBA" id="ARBA00023002"/>
    </source>
</evidence>
<dbReference type="GO" id="GO:0005737">
    <property type="term" value="C:cytoplasm"/>
    <property type="evidence" value="ECO:0007669"/>
    <property type="project" value="UniProtKB-SubCell"/>
</dbReference>
<name>A0A0U1LW25_TALIS</name>
<feature type="domain" description="Nitroreductase" evidence="7">
    <location>
        <begin position="10"/>
        <end position="180"/>
    </location>
</feature>
<dbReference type="PANTHER" id="PTHR43035:SF1">
    <property type="entry name" value="FATTY ACID REPRESSION MUTANT PROTEIN 2-RELATED"/>
    <property type="match status" value="1"/>
</dbReference>
<reference evidence="8 9" key="1">
    <citation type="submission" date="2015-04" db="EMBL/GenBank/DDBJ databases">
        <authorList>
            <person name="Syromyatnikov M.Y."/>
            <person name="Popov V.N."/>
        </authorList>
    </citation>
    <scope>NUCLEOTIDE SEQUENCE [LARGE SCALE GENOMIC DNA]</scope>
    <source>
        <strain evidence="8">WF-38-12</strain>
    </source>
</reference>
<gene>
    <name evidence="8" type="ORF">PISL3812_03873</name>
</gene>
<evidence type="ECO:0000256" key="3">
    <source>
        <dbReference type="ARBA" id="ARBA00007118"/>
    </source>
</evidence>
<evidence type="ECO:0000256" key="4">
    <source>
        <dbReference type="ARBA" id="ARBA00022490"/>
    </source>
</evidence>
<dbReference type="FunFam" id="3.40.109.10:FF:000001">
    <property type="entry name" value="Nitroreductase family"/>
    <property type="match status" value="1"/>
</dbReference>
<comment type="subcellular location">
    <subcellularLocation>
        <location evidence="2">Cytoplasm</location>
    </subcellularLocation>
    <subcellularLocation>
        <location evidence="1">Nucleus</location>
    </subcellularLocation>
</comment>
<keyword evidence="6" id="KW-0539">Nucleus</keyword>
<keyword evidence="9" id="KW-1185">Reference proteome</keyword>
<dbReference type="Gene3D" id="3.40.109.10">
    <property type="entry name" value="NADH Oxidase"/>
    <property type="match status" value="1"/>
</dbReference>
<keyword evidence="5" id="KW-0560">Oxidoreductase</keyword>
<accession>A0A0U1LW25</accession>
<dbReference type="Pfam" id="PF00881">
    <property type="entry name" value="Nitroreductase"/>
    <property type="match status" value="1"/>
</dbReference>
<dbReference type="OrthoDB" id="2138173at2759"/>
<evidence type="ECO:0000256" key="1">
    <source>
        <dbReference type="ARBA" id="ARBA00004123"/>
    </source>
</evidence>
<evidence type="ECO:0000256" key="6">
    <source>
        <dbReference type="ARBA" id="ARBA00023242"/>
    </source>
</evidence>
<organism evidence="8 9">
    <name type="scientific">Talaromyces islandicus</name>
    <name type="common">Penicillium islandicum</name>
    <dbReference type="NCBI Taxonomy" id="28573"/>
    <lineage>
        <taxon>Eukaryota</taxon>
        <taxon>Fungi</taxon>
        <taxon>Dikarya</taxon>
        <taxon>Ascomycota</taxon>
        <taxon>Pezizomycotina</taxon>
        <taxon>Eurotiomycetes</taxon>
        <taxon>Eurotiomycetidae</taxon>
        <taxon>Eurotiales</taxon>
        <taxon>Trichocomaceae</taxon>
        <taxon>Talaromyces</taxon>
        <taxon>Talaromyces sect. Islandici</taxon>
    </lineage>
</organism>
<proteinExistence type="inferred from homology"/>
<dbReference type="CDD" id="cd02140">
    <property type="entry name" value="Frm2-like"/>
    <property type="match status" value="1"/>
</dbReference>
<dbReference type="PANTHER" id="PTHR43035">
    <property type="entry name" value="FATTY ACID REPRESSION MUTANT PROTEIN 2-RELATED"/>
    <property type="match status" value="1"/>
</dbReference>
<keyword evidence="4" id="KW-0963">Cytoplasm</keyword>
<comment type="similarity">
    <text evidence="3">Belongs to the nitroreductase family.</text>
</comment>
<evidence type="ECO:0000256" key="2">
    <source>
        <dbReference type="ARBA" id="ARBA00004496"/>
    </source>
</evidence>
<dbReference type="Proteomes" id="UP000054383">
    <property type="component" value="Unassembled WGS sequence"/>
</dbReference>
<dbReference type="InterPro" id="IPR033877">
    <property type="entry name" value="Frm2/Hbn1"/>
</dbReference>
<dbReference type="STRING" id="28573.A0A0U1LW25"/>
<evidence type="ECO:0000259" key="7">
    <source>
        <dbReference type="Pfam" id="PF00881"/>
    </source>
</evidence>
<sequence length="203" mass="22599">MASDPFFAAIEARRTIYALSASSPIPDERIVELVQKAIRHVPSSYNVQSARVVVILKEDHKKLWDFADVAIKETMPEAVYGFLAPRLAGFKAAYGSVLFFEDDADLEKMKADHPSAAPLVNEFSDVSSGMHQFTVWTALKAEGLGGSLQHFQFSPAFVEKVQEEWKVPKTWKLKAQLVIGTPTGEPAEKTFKPIDDRVKVYGQ</sequence>
<dbReference type="GO" id="GO:0034599">
    <property type="term" value="P:cellular response to oxidative stress"/>
    <property type="evidence" value="ECO:0007669"/>
    <property type="project" value="InterPro"/>
</dbReference>